<feature type="transmembrane region" description="Helical" evidence="1">
    <location>
        <begin position="20"/>
        <end position="37"/>
    </location>
</feature>
<dbReference type="EMBL" id="KL142391">
    <property type="protein sequence ID" value="KDR71927.1"/>
    <property type="molecule type" value="Genomic_DNA"/>
</dbReference>
<keyword evidence="1" id="KW-0472">Membrane</keyword>
<feature type="transmembrane region" description="Helical" evidence="1">
    <location>
        <begin position="321"/>
        <end position="346"/>
    </location>
</feature>
<feature type="transmembrane region" description="Helical" evidence="1">
    <location>
        <begin position="151"/>
        <end position="170"/>
    </location>
</feature>
<feature type="transmembrane region" description="Helical" evidence="1">
    <location>
        <begin position="119"/>
        <end position="139"/>
    </location>
</feature>
<gene>
    <name evidence="2" type="ORF">GALMADRAFT_253721</name>
</gene>
<feature type="transmembrane region" description="Helical" evidence="1">
    <location>
        <begin position="366"/>
        <end position="392"/>
    </location>
</feature>
<evidence type="ECO:0000256" key="1">
    <source>
        <dbReference type="SAM" id="Phobius"/>
    </source>
</evidence>
<organism evidence="2 3">
    <name type="scientific">Galerina marginata (strain CBS 339.88)</name>
    <dbReference type="NCBI Taxonomy" id="685588"/>
    <lineage>
        <taxon>Eukaryota</taxon>
        <taxon>Fungi</taxon>
        <taxon>Dikarya</taxon>
        <taxon>Basidiomycota</taxon>
        <taxon>Agaricomycotina</taxon>
        <taxon>Agaricomycetes</taxon>
        <taxon>Agaricomycetidae</taxon>
        <taxon>Agaricales</taxon>
        <taxon>Agaricineae</taxon>
        <taxon>Strophariaceae</taxon>
        <taxon>Galerina</taxon>
    </lineage>
</organism>
<accession>A0A067SPJ9</accession>
<feature type="transmembrane region" description="Helical" evidence="1">
    <location>
        <begin position="44"/>
        <end position="64"/>
    </location>
</feature>
<evidence type="ECO:0000313" key="2">
    <source>
        <dbReference type="EMBL" id="KDR71927.1"/>
    </source>
</evidence>
<keyword evidence="1" id="KW-1133">Transmembrane helix</keyword>
<protein>
    <submittedName>
        <fullName evidence="2">Uncharacterized protein</fullName>
    </submittedName>
</protein>
<feature type="transmembrane region" description="Helical" evidence="1">
    <location>
        <begin position="190"/>
        <end position="212"/>
    </location>
</feature>
<dbReference type="HOGENOM" id="CLU_047589_0_0_1"/>
<reference evidence="3" key="1">
    <citation type="journal article" date="2014" name="Proc. Natl. Acad. Sci. U.S.A.">
        <title>Extensive sampling of basidiomycete genomes demonstrates inadequacy of the white-rot/brown-rot paradigm for wood decay fungi.</title>
        <authorList>
            <person name="Riley R."/>
            <person name="Salamov A.A."/>
            <person name="Brown D.W."/>
            <person name="Nagy L.G."/>
            <person name="Floudas D."/>
            <person name="Held B.W."/>
            <person name="Levasseur A."/>
            <person name="Lombard V."/>
            <person name="Morin E."/>
            <person name="Otillar R."/>
            <person name="Lindquist E.A."/>
            <person name="Sun H."/>
            <person name="LaButti K.M."/>
            <person name="Schmutz J."/>
            <person name="Jabbour D."/>
            <person name="Luo H."/>
            <person name="Baker S.E."/>
            <person name="Pisabarro A.G."/>
            <person name="Walton J.D."/>
            <person name="Blanchette R.A."/>
            <person name="Henrissat B."/>
            <person name="Martin F."/>
            <person name="Cullen D."/>
            <person name="Hibbett D.S."/>
            <person name="Grigoriev I.V."/>
        </authorList>
    </citation>
    <scope>NUCLEOTIDE SEQUENCE [LARGE SCALE GENOMIC DNA]</scope>
    <source>
        <strain evidence="3">CBS 339.88</strain>
    </source>
</reference>
<proteinExistence type="predicted"/>
<dbReference type="OrthoDB" id="3268450at2759"/>
<keyword evidence="1" id="KW-0812">Transmembrane</keyword>
<dbReference type="Proteomes" id="UP000027222">
    <property type="component" value="Unassembled WGS sequence"/>
</dbReference>
<dbReference type="AlphaFoldDB" id="A0A067SPJ9"/>
<keyword evidence="3" id="KW-1185">Reference proteome</keyword>
<name>A0A067SPJ9_GALM3</name>
<evidence type="ECO:0000313" key="3">
    <source>
        <dbReference type="Proteomes" id="UP000027222"/>
    </source>
</evidence>
<feature type="transmembrane region" description="Helical" evidence="1">
    <location>
        <begin position="241"/>
        <end position="269"/>
    </location>
</feature>
<sequence length="415" mass="46820">MDDFEDDEILWHPKVTPYRLIVLSTTIGLGTAKAILAQEGSAQYVSTTFEWIGGTVIFLILFMINPYDSGAPSPRYLSWLFEPDCMDVIWFLLAHLSIQCPNYESEERIPDPDSDHLPITIYRVLVCSLVVAFGISKAAFGYLGSSTAVTWIDWMLGVVATSIFYCLGLYESSTENIWPSFFSYDRRQNIYSFGVGTLSAAGIALSVMWTLYWKRFVGHAWRDPKFAYIEPGFDHPTIDKAFNKVLICFLLEMMILFIAVGAISVLSLLRLLAISLLSKAGIFHAGSRQISRPLLPLLSGDDPFPSPDFPPDGFIGRVKTFVLLCVHIALYACFLTGWLLITFIVTGLMVSVPDFFRHADNLVSRFIFFFMAIQITFITIVAWFSNLLILMLMIRPLFLYRDGDSTQLRSSLIIS</sequence>